<gene>
    <name evidence="1" type="ORF">F8154_05480</name>
</gene>
<protein>
    <submittedName>
        <fullName evidence="1">Uncharacterized protein</fullName>
    </submittedName>
</protein>
<dbReference type="AlphaFoldDB" id="A0A6I0F357"/>
<comment type="caution">
    <text evidence="1">The sequence shown here is derived from an EMBL/GenBank/DDBJ whole genome shotgun (WGS) entry which is preliminary data.</text>
</comment>
<evidence type="ECO:0000313" key="2">
    <source>
        <dbReference type="Proteomes" id="UP000432715"/>
    </source>
</evidence>
<organism evidence="1 2">
    <name type="scientific">Alkaliphilus pronyensis</name>
    <dbReference type="NCBI Taxonomy" id="1482732"/>
    <lineage>
        <taxon>Bacteria</taxon>
        <taxon>Bacillati</taxon>
        <taxon>Bacillota</taxon>
        <taxon>Clostridia</taxon>
        <taxon>Peptostreptococcales</taxon>
        <taxon>Natronincolaceae</taxon>
        <taxon>Alkaliphilus</taxon>
    </lineage>
</organism>
<dbReference type="EMBL" id="WBZC01000015">
    <property type="protein sequence ID" value="KAB3535752.1"/>
    <property type="molecule type" value="Genomic_DNA"/>
</dbReference>
<dbReference type="Proteomes" id="UP000432715">
    <property type="component" value="Unassembled WGS sequence"/>
</dbReference>
<dbReference type="OrthoDB" id="9831193at2"/>
<keyword evidence="2" id="KW-1185">Reference proteome</keyword>
<dbReference type="RefSeq" id="WP_151860599.1">
    <property type="nucleotide sequence ID" value="NZ_WBZC01000015.1"/>
</dbReference>
<reference evidence="1 2" key="1">
    <citation type="submission" date="2019-10" db="EMBL/GenBank/DDBJ databases">
        <title>Alkaliphilus serpentinus sp. nov. and Alkaliphilus pronyensis sp. nov., two novel anaerobic alkaliphilic species isolated from the serpentinized-hosted hydrothermal field of the Prony Bay (New Caledonia).</title>
        <authorList>
            <person name="Postec A."/>
        </authorList>
    </citation>
    <scope>NUCLEOTIDE SEQUENCE [LARGE SCALE GENOMIC DNA]</scope>
    <source>
        <strain evidence="1 2">LacV</strain>
    </source>
</reference>
<name>A0A6I0F357_9FIRM</name>
<sequence>MRSLSIVTKSHFINNTFSFIDEEVNQYFLKIENKLLKKISLKKGLYNITKDDIVNQVTKNKDFYDMLASISETLNIEFKSHSGYVPFTLSIKDEKIVNCNFNSSLVNQYKLSHIIADKGEKCLGDVIENSLLGFYSNQLIEVIYNEIDFTDIVMDVLDVSFHSKRVFDKHNKDVGNRIKGILLNIKYRLLKAIKEQIHIYLQSAHEYRKNA</sequence>
<accession>A0A6I0F357</accession>
<evidence type="ECO:0000313" key="1">
    <source>
        <dbReference type="EMBL" id="KAB3535752.1"/>
    </source>
</evidence>
<proteinExistence type="predicted"/>